<dbReference type="EMBL" id="AGEY01000054">
    <property type="protein sequence ID" value="EHL98922.1"/>
    <property type="molecule type" value="Genomic_DNA"/>
</dbReference>
<keyword evidence="3" id="KW-1185">Reference proteome</keyword>
<evidence type="ECO:0000313" key="3">
    <source>
        <dbReference type="Proteomes" id="UP000004625"/>
    </source>
</evidence>
<feature type="transmembrane region" description="Helical" evidence="1">
    <location>
        <begin position="96"/>
        <end position="114"/>
    </location>
</feature>
<dbReference type="RefSeq" id="WP_008212188.1">
    <property type="nucleotide sequence ID" value="NZ_JH414951.1"/>
</dbReference>
<dbReference type="PATRIC" id="fig|797515.3.peg.1159"/>
<dbReference type="AlphaFoldDB" id="G9ZNE1"/>
<feature type="transmembrane region" description="Helical" evidence="1">
    <location>
        <begin position="33"/>
        <end position="50"/>
    </location>
</feature>
<evidence type="ECO:0000256" key="1">
    <source>
        <dbReference type="SAM" id="Phobius"/>
    </source>
</evidence>
<dbReference type="HOGENOM" id="CLU_2046698_0_0_9"/>
<keyword evidence="1" id="KW-0472">Membrane</keyword>
<feature type="transmembrane region" description="Helical" evidence="1">
    <location>
        <begin position="7"/>
        <end position="27"/>
    </location>
</feature>
<dbReference type="STRING" id="797515.HMPREF9103_01244"/>
<reference evidence="2 3" key="1">
    <citation type="submission" date="2011-09" db="EMBL/GenBank/DDBJ databases">
        <authorList>
            <person name="Weinstock G."/>
            <person name="Sodergren E."/>
            <person name="Clifton S."/>
            <person name="Fulton L."/>
            <person name="Fulton B."/>
            <person name="Courtney L."/>
            <person name="Fronick C."/>
            <person name="Harrison M."/>
            <person name="Strong C."/>
            <person name="Farmer C."/>
            <person name="Delahaunty K."/>
            <person name="Markovic C."/>
            <person name="Hall O."/>
            <person name="Minx P."/>
            <person name="Tomlinson C."/>
            <person name="Mitreva M."/>
            <person name="Hou S."/>
            <person name="Chen J."/>
            <person name="Wollam A."/>
            <person name="Pepin K.H."/>
            <person name="Johnson M."/>
            <person name="Bhonagiri V."/>
            <person name="Zhang X."/>
            <person name="Suruliraj S."/>
            <person name="Warren W."/>
            <person name="Chinwalla A."/>
            <person name="Mardis E.R."/>
            <person name="Wilson R.K."/>
        </authorList>
    </citation>
    <scope>NUCLEOTIDE SEQUENCE [LARGE SCALE GENOMIC DNA]</scope>
    <source>
        <strain evidence="2 3">F0439</strain>
    </source>
</reference>
<dbReference type="Proteomes" id="UP000004625">
    <property type="component" value="Unassembled WGS sequence"/>
</dbReference>
<dbReference type="eggNOG" id="ENOG5030M3H">
    <property type="taxonomic scope" value="Bacteria"/>
</dbReference>
<sequence length="120" mass="14023">MTFNWKYAVFNNGPLFITLIIDIFMTALKIDPIWLMLVIILTWVAWYTYAGWKVYEHRPELNYHHYSRGIVSVLIATVTMIGFFFLLVKLQLIGNIPVFIAWLTISNFLVDGFAKFKGVQ</sequence>
<accession>G9ZNE1</accession>
<feature type="transmembrane region" description="Helical" evidence="1">
    <location>
        <begin position="70"/>
        <end position="90"/>
    </location>
</feature>
<comment type="caution">
    <text evidence="2">The sequence shown here is derived from an EMBL/GenBank/DDBJ whole genome shotgun (WGS) entry which is preliminary data.</text>
</comment>
<name>G9ZNE1_9LACO</name>
<keyword evidence="1" id="KW-1133">Transmembrane helix</keyword>
<gene>
    <name evidence="2" type="ORF">HMPREF9103_01244</name>
</gene>
<proteinExistence type="predicted"/>
<keyword evidence="1" id="KW-0812">Transmembrane</keyword>
<protein>
    <submittedName>
        <fullName evidence="2">Phage shock protein G domain protein</fullName>
    </submittedName>
</protein>
<evidence type="ECO:0000313" key="2">
    <source>
        <dbReference type="EMBL" id="EHL98922.1"/>
    </source>
</evidence>
<organism evidence="2 3">
    <name type="scientific">Lentilactobacillus parafarraginis F0439</name>
    <dbReference type="NCBI Taxonomy" id="797515"/>
    <lineage>
        <taxon>Bacteria</taxon>
        <taxon>Bacillati</taxon>
        <taxon>Bacillota</taxon>
        <taxon>Bacilli</taxon>
        <taxon>Lactobacillales</taxon>
        <taxon>Lactobacillaceae</taxon>
        <taxon>Lentilactobacillus</taxon>
    </lineage>
</organism>